<dbReference type="AlphaFoldDB" id="A0A6N9NG68"/>
<dbReference type="RefSeq" id="WP_160632568.1">
    <property type="nucleotide sequence ID" value="NZ_WWNE01000005.1"/>
</dbReference>
<evidence type="ECO:0008006" key="4">
    <source>
        <dbReference type="Google" id="ProtNLM"/>
    </source>
</evidence>
<accession>A0A6N9NG68</accession>
<dbReference type="Proteomes" id="UP000470771">
    <property type="component" value="Unassembled WGS sequence"/>
</dbReference>
<reference evidence="2 3" key="1">
    <citation type="submission" date="2019-12" db="EMBL/GenBank/DDBJ databases">
        <authorList>
            <person name="Zhao J."/>
        </authorList>
    </citation>
    <scope>NUCLEOTIDE SEQUENCE [LARGE SCALE GENOMIC DNA]</scope>
    <source>
        <strain evidence="2 3">S-15</strain>
    </source>
</reference>
<comment type="caution">
    <text evidence="2">The sequence shown here is derived from an EMBL/GenBank/DDBJ whole genome shotgun (WGS) entry which is preliminary data.</text>
</comment>
<dbReference type="Gene3D" id="2.40.160.20">
    <property type="match status" value="1"/>
</dbReference>
<evidence type="ECO:0000313" key="3">
    <source>
        <dbReference type="Proteomes" id="UP000470771"/>
    </source>
</evidence>
<feature type="signal peptide" evidence="1">
    <location>
        <begin position="1"/>
        <end position="19"/>
    </location>
</feature>
<evidence type="ECO:0000313" key="2">
    <source>
        <dbReference type="EMBL" id="NBG65618.1"/>
    </source>
</evidence>
<evidence type="ECO:0000256" key="1">
    <source>
        <dbReference type="SAM" id="SignalP"/>
    </source>
</evidence>
<keyword evidence="1" id="KW-0732">Signal</keyword>
<organism evidence="2 3">
    <name type="scientific">Acidiluteibacter ferrifornacis</name>
    <dbReference type="NCBI Taxonomy" id="2692424"/>
    <lineage>
        <taxon>Bacteria</taxon>
        <taxon>Pseudomonadati</taxon>
        <taxon>Bacteroidota</taxon>
        <taxon>Flavobacteriia</taxon>
        <taxon>Flavobacteriales</taxon>
        <taxon>Cryomorphaceae</taxon>
        <taxon>Acidiluteibacter</taxon>
    </lineage>
</organism>
<sequence>MRFSILIFLIISFSFYAKSQNDSIVSTNSTERVTGLKAGTIFVGASSNFSVTKNSPISSLNQTINTIMFSPKLGVFIGKGVLLGSEYQLYRSKREIPFISNYQYNSSRKYVDNEHLVSIFVRYYFGSWKLKPFLEVSGGIGKYKSTSEEKVHGSNITYNEEFNSDIKEWKLSAGLSYFITKRVSIDGIVGFGETKGDKSYTNQFVRANFGFSLFF</sequence>
<feature type="chain" id="PRO_5027085703" description="Outer membrane protein beta-barrel domain-containing protein" evidence="1">
    <location>
        <begin position="20"/>
        <end position="215"/>
    </location>
</feature>
<gene>
    <name evidence="2" type="ORF">GQN54_05785</name>
</gene>
<keyword evidence="3" id="KW-1185">Reference proteome</keyword>
<proteinExistence type="predicted"/>
<name>A0A6N9NG68_9FLAO</name>
<dbReference type="EMBL" id="WWNE01000005">
    <property type="protein sequence ID" value="NBG65618.1"/>
    <property type="molecule type" value="Genomic_DNA"/>
</dbReference>
<protein>
    <recommendedName>
        <fullName evidence="4">Outer membrane protein beta-barrel domain-containing protein</fullName>
    </recommendedName>
</protein>